<dbReference type="Gene3D" id="1.20.120.340">
    <property type="entry name" value="Flagellar protein FliS"/>
    <property type="match status" value="1"/>
</dbReference>
<evidence type="ECO:0000313" key="8">
    <source>
        <dbReference type="Proteomes" id="UP000275076"/>
    </source>
</evidence>
<dbReference type="PANTHER" id="PTHR34773">
    <property type="entry name" value="FLAGELLAR SECRETION CHAPERONE FLIS"/>
    <property type="match status" value="1"/>
</dbReference>
<dbReference type="PANTHER" id="PTHR34773:SF1">
    <property type="entry name" value="FLAGELLAR SECRETION CHAPERONE FLIS"/>
    <property type="match status" value="1"/>
</dbReference>
<dbReference type="Proteomes" id="UP000275076">
    <property type="component" value="Unassembled WGS sequence"/>
</dbReference>
<dbReference type="GO" id="GO:0044780">
    <property type="term" value="P:bacterial-type flagellum assembly"/>
    <property type="evidence" value="ECO:0007669"/>
    <property type="project" value="InterPro"/>
</dbReference>
<organism evidence="7 8">
    <name type="scientific">Salibacterium salarium</name>
    <dbReference type="NCBI Taxonomy" id="284579"/>
    <lineage>
        <taxon>Bacteria</taxon>
        <taxon>Bacillati</taxon>
        <taxon>Bacillota</taxon>
        <taxon>Bacilli</taxon>
        <taxon>Bacillales</taxon>
        <taxon>Bacillaceae</taxon>
    </lineage>
</organism>
<comment type="similarity">
    <text evidence="2">Belongs to the FliS family.</text>
</comment>
<proteinExistence type="inferred from homology"/>
<accession>A0A3R9QGE9</accession>
<comment type="subcellular location">
    <subcellularLocation>
        <location evidence="1">Cytoplasm</location>
        <location evidence="1">Cytosol</location>
    </subcellularLocation>
</comment>
<feature type="compositionally biased region" description="Polar residues" evidence="6">
    <location>
        <begin position="15"/>
        <end position="27"/>
    </location>
</feature>
<evidence type="ECO:0000256" key="2">
    <source>
        <dbReference type="ARBA" id="ARBA00008787"/>
    </source>
</evidence>
<sequence>MKQAENYKKNAGKTAKQTFPAASSAPSQGGGTSIGSIKPQAQTQTSANPYQQKAMETASSGELTLLLYNGCIKFIDKAEKAMDEKQIADKNNFIKRAQDIIRELMITLKTDSEVGQNMYSLYDFIHSRLVDANIRNDKEALHEARQFVVEFRDNWKELMKLDRQQRFGEGGQA</sequence>
<reference evidence="7 8" key="1">
    <citation type="submission" date="2018-10" db="EMBL/GenBank/DDBJ databases">
        <title>Draft genome sequence of Bacillus salarius IM0101, isolated from a hypersaline soil in Inner Mongolia, China.</title>
        <authorList>
            <person name="Yamprayoonswat W."/>
            <person name="Boonvisut S."/>
            <person name="Jumpathong W."/>
            <person name="Sittihan S."/>
            <person name="Ruangsuj P."/>
            <person name="Wanthongcharoen S."/>
            <person name="Thongpramul N."/>
            <person name="Pimmason S."/>
            <person name="Yu B."/>
            <person name="Yasawong M."/>
        </authorList>
    </citation>
    <scope>NUCLEOTIDE SEQUENCE [LARGE SCALE GENOMIC DNA]</scope>
    <source>
        <strain evidence="7 8">IM0101</strain>
    </source>
</reference>
<keyword evidence="5" id="KW-0143">Chaperone</keyword>
<feature type="region of interest" description="Disordered" evidence="6">
    <location>
        <begin position="1"/>
        <end position="53"/>
    </location>
</feature>
<keyword evidence="3" id="KW-0963">Cytoplasm</keyword>
<keyword evidence="4" id="KW-1005">Bacterial flagellum biogenesis</keyword>
<dbReference type="OrthoDB" id="1524959at2"/>
<dbReference type="CDD" id="cd16098">
    <property type="entry name" value="FliS"/>
    <property type="match status" value="1"/>
</dbReference>
<gene>
    <name evidence="7" type="primary">fliS</name>
    <name evidence="7" type="ORF">D7Z54_28580</name>
</gene>
<feature type="compositionally biased region" description="Polar residues" evidence="6">
    <location>
        <begin position="39"/>
        <end position="51"/>
    </location>
</feature>
<evidence type="ECO:0000256" key="4">
    <source>
        <dbReference type="ARBA" id="ARBA00022795"/>
    </source>
</evidence>
<dbReference type="Pfam" id="PF02561">
    <property type="entry name" value="FliS"/>
    <property type="match status" value="1"/>
</dbReference>
<comment type="caution">
    <text evidence="7">The sequence shown here is derived from an EMBL/GenBank/DDBJ whole genome shotgun (WGS) entry which is preliminary data.</text>
</comment>
<dbReference type="NCBIfam" id="TIGR00208">
    <property type="entry name" value="fliS"/>
    <property type="match status" value="1"/>
</dbReference>
<evidence type="ECO:0000313" key="7">
    <source>
        <dbReference type="EMBL" id="RSL29979.1"/>
    </source>
</evidence>
<dbReference type="InterPro" id="IPR003713">
    <property type="entry name" value="FliS"/>
</dbReference>
<name>A0A3R9QGE9_9BACI</name>
<dbReference type="EMBL" id="RBVX01000046">
    <property type="protein sequence ID" value="RSL29979.1"/>
    <property type="molecule type" value="Genomic_DNA"/>
</dbReference>
<dbReference type="AlphaFoldDB" id="A0A3R9QGE9"/>
<dbReference type="SUPFAM" id="SSF101116">
    <property type="entry name" value="Flagellar export chaperone FliS"/>
    <property type="match status" value="1"/>
</dbReference>
<keyword evidence="7" id="KW-0969">Cilium</keyword>
<protein>
    <submittedName>
        <fullName evidence="7">Flagellar export chaperone FliS</fullName>
    </submittedName>
</protein>
<dbReference type="InterPro" id="IPR036584">
    <property type="entry name" value="FliS_sf"/>
</dbReference>
<dbReference type="GO" id="GO:0071973">
    <property type="term" value="P:bacterial-type flagellum-dependent cell motility"/>
    <property type="evidence" value="ECO:0007669"/>
    <property type="project" value="TreeGrafter"/>
</dbReference>
<evidence type="ECO:0000256" key="6">
    <source>
        <dbReference type="SAM" id="MobiDB-lite"/>
    </source>
</evidence>
<evidence type="ECO:0000256" key="1">
    <source>
        <dbReference type="ARBA" id="ARBA00004514"/>
    </source>
</evidence>
<evidence type="ECO:0000256" key="3">
    <source>
        <dbReference type="ARBA" id="ARBA00022490"/>
    </source>
</evidence>
<keyword evidence="7" id="KW-0966">Cell projection</keyword>
<keyword evidence="8" id="KW-1185">Reference proteome</keyword>
<dbReference type="GO" id="GO:0005829">
    <property type="term" value="C:cytosol"/>
    <property type="evidence" value="ECO:0007669"/>
    <property type="project" value="UniProtKB-SubCell"/>
</dbReference>
<evidence type="ECO:0000256" key="5">
    <source>
        <dbReference type="ARBA" id="ARBA00023186"/>
    </source>
</evidence>
<keyword evidence="7" id="KW-0282">Flagellum</keyword>